<organism evidence="1 2">
    <name type="scientific">Tegillarca granosa</name>
    <name type="common">Malaysian cockle</name>
    <name type="synonym">Anadara granosa</name>
    <dbReference type="NCBI Taxonomy" id="220873"/>
    <lineage>
        <taxon>Eukaryota</taxon>
        <taxon>Metazoa</taxon>
        <taxon>Spiralia</taxon>
        <taxon>Lophotrochozoa</taxon>
        <taxon>Mollusca</taxon>
        <taxon>Bivalvia</taxon>
        <taxon>Autobranchia</taxon>
        <taxon>Pteriomorphia</taxon>
        <taxon>Arcoida</taxon>
        <taxon>Arcoidea</taxon>
        <taxon>Arcidae</taxon>
        <taxon>Tegillarca</taxon>
    </lineage>
</organism>
<feature type="non-terminal residue" evidence="1">
    <location>
        <position position="1"/>
    </location>
</feature>
<protein>
    <submittedName>
        <fullName evidence="1">Uncharacterized protein</fullName>
    </submittedName>
</protein>
<dbReference type="EMBL" id="JARBDR010000018">
    <property type="protein sequence ID" value="KAJ8322316.1"/>
    <property type="molecule type" value="Genomic_DNA"/>
</dbReference>
<evidence type="ECO:0000313" key="1">
    <source>
        <dbReference type="EMBL" id="KAJ8322316.1"/>
    </source>
</evidence>
<proteinExistence type="predicted"/>
<name>A0ABQ9G1P3_TEGGR</name>
<sequence length="213" mass="24615">TPIITKIQRGRDATHFRTFDFVGRCQAHQQRWKKELIVIMPKHFTCCRCHKRCKSDPAQRRPVQSHLRTQTENDLGRPLEPGDVICSACRRRLARIKDLAIDVQHQHKDTIDPDYQPPAPFSASIIKSPKSIQLQINSTPRNHKNCVICKKPSGHRNHHVMNSHKLRVKAIFDFFSFLNQMFHTLIINVELINVLGMGPDSISFQNNTSHNTM</sequence>
<comment type="caution">
    <text evidence="1">The sequence shown here is derived from an EMBL/GenBank/DDBJ whole genome shotgun (WGS) entry which is preliminary data.</text>
</comment>
<dbReference type="Proteomes" id="UP001217089">
    <property type="component" value="Unassembled WGS sequence"/>
</dbReference>
<gene>
    <name evidence="1" type="ORF">KUTeg_000787</name>
</gene>
<evidence type="ECO:0000313" key="2">
    <source>
        <dbReference type="Proteomes" id="UP001217089"/>
    </source>
</evidence>
<keyword evidence="2" id="KW-1185">Reference proteome</keyword>
<accession>A0ABQ9G1P3</accession>
<reference evidence="1 2" key="1">
    <citation type="submission" date="2022-12" db="EMBL/GenBank/DDBJ databases">
        <title>Chromosome-level genome of Tegillarca granosa.</title>
        <authorList>
            <person name="Kim J."/>
        </authorList>
    </citation>
    <scope>NUCLEOTIDE SEQUENCE [LARGE SCALE GENOMIC DNA]</scope>
    <source>
        <strain evidence="1">Teg-2019</strain>
        <tissue evidence="1">Adductor muscle</tissue>
    </source>
</reference>